<dbReference type="EMBL" id="MLKD01000010">
    <property type="protein sequence ID" value="OQE22399.1"/>
    <property type="molecule type" value="Genomic_DNA"/>
</dbReference>
<proteinExistence type="predicted"/>
<evidence type="ECO:0000313" key="3">
    <source>
        <dbReference type="Proteomes" id="UP000191285"/>
    </source>
</evidence>
<organism evidence="2 3">
    <name type="scientific">Penicillium steckii</name>
    <dbReference type="NCBI Taxonomy" id="303698"/>
    <lineage>
        <taxon>Eukaryota</taxon>
        <taxon>Fungi</taxon>
        <taxon>Dikarya</taxon>
        <taxon>Ascomycota</taxon>
        <taxon>Pezizomycotina</taxon>
        <taxon>Eurotiomycetes</taxon>
        <taxon>Eurotiomycetidae</taxon>
        <taxon>Eurotiales</taxon>
        <taxon>Aspergillaceae</taxon>
        <taxon>Penicillium</taxon>
    </lineage>
</organism>
<dbReference type="AlphaFoldDB" id="A0A1V6T936"/>
<feature type="region of interest" description="Disordered" evidence="1">
    <location>
        <begin position="120"/>
        <end position="172"/>
    </location>
</feature>
<sequence>MDWAATMNWAAQVAEEISEFPAVEESVIVSQILREVANETLEDYQETFEHENLDTESHNEIAQEIWRILKYNANHPTPLLLGDSWLDTPEKVTALTSAVKSGRINQEWVRKSLIDPWKDARQSWKVKQDAPAKSDDKVDVEESSRPKSKSKSKSKSNSKSKAERAAEHKPPQ</sequence>
<comment type="caution">
    <text evidence="2">The sequence shown here is derived from an EMBL/GenBank/DDBJ whole genome shotgun (WGS) entry which is preliminary data.</text>
</comment>
<evidence type="ECO:0000313" key="2">
    <source>
        <dbReference type="EMBL" id="OQE22399.1"/>
    </source>
</evidence>
<reference evidence="3" key="1">
    <citation type="journal article" date="2017" name="Nat. Microbiol.">
        <title>Global analysis of biosynthetic gene clusters reveals vast potential of secondary metabolite production in Penicillium species.</title>
        <authorList>
            <person name="Nielsen J.C."/>
            <person name="Grijseels S."/>
            <person name="Prigent S."/>
            <person name="Ji B."/>
            <person name="Dainat J."/>
            <person name="Nielsen K.F."/>
            <person name="Frisvad J.C."/>
            <person name="Workman M."/>
            <person name="Nielsen J."/>
        </authorList>
    </citation>
    <scope>NUCLEOTIDE SEQUENCE [LARGE SCALE GENOMIC DNA]</scope>
    <source>
        <strain evidence="3">IBT 24891</strain>
    </source>
</reference>
<feature type="compositionally biased region" description="Basic and acidic residues" evidence="1">
    <location>
        <begin position="160"/>
        <end position="172"/>
    </location>
</feature>
<evidence type="ECO:0000256" key="1">
    <source>
        <dbReference type="SAM" id="MobiDB-lite"/>
    </source>
</evidence>
<feature type="compositionally biased region" description="Basic residues" evidence="1">
    <location>
        <begin position="146"/>
        <end position="158"/>
    </location>
</feature>
<name>A0A1V6T936_9EURO</name>
<feature type="compositionally biased region" description="Basic and acidic residues" evidence="1">
    <location>
        <begin position="120"/>
        <end position="145"/>
    </location>
</feature>
<dbReference type="Proteomes" id="UP000191285">
    <property type="component" value="Unassembled WGS sequence"/>
</dbReference>
<keyword evidence="3" id="KW-1185">Reference proteome</keyword>
<gene>
    <name evidence="2" type="ORF">PENSTE_c010G05008</name>
</gene>
<accession>A0A1V6T936</accession>
<protein>
    <submittedName>
        <fullName evidence="2">Uncharacterized protein</fullName>
    </submittedName>
</protein>